<dbReference type="InterPro" id="IPR004114">
    <property type="entry name" value="THUMP_dom"/>
</dbReference>
<dbReference type="PANTHER" id="PTHR13452:SF10">
    <property type="entry name" value="THUMP DOMAIN-CONTAINING PROTEIN 1"/>
    <property type="match status" value="1"/>
</dbReference>
<evidence type="ECO:0000256" key="1">
    <source>
        <dbReference type="PROSITE-ProRule" id="PRU00529"/>
    </source>
</evidence>
<dbReference type="EMBL" id="JBBJBU010000014">
    <property type="protein sequence ID" value="KAK7202890.1"/>
    <property type="molecule type" value="Genomic_DNA"/>
</dbReference>
<dbReference type="SUPFAM" id="SSF143437">
    <property type="entry name" value="THUMP domain-like"/>
    <property type="match status" value="1"/>
</dbReference>
<dbReference type="Proteomes" id="UP001498771">
    <property type="component" value="Unassembled WGS sequence"/>
</dbReference>
<keyword evidence="5" id="KW-1185">Reference proteome</keyword>
<dbReference type="Pfam" id="PF02926">
    <property type="entry name" value="THUMP"/>
    <property type="match status" value="1"/>
</dbReference>
<gene>
    <name evidence="4" type="ORF">BZA70DRAFT_284238</name>
</gene>
<dbReference type="PROSITE" id="PS51165">
    <property type="entry name" value="THUMP"/>
    <property type="match status" value="1"/>
</dbReference>
<evidence type="ECO:0000256" key="2">
    <source>
        <dbReference type="SAM" id="MobiDB-lite"/>
    </source>
</evidence>
<dbReference type="Gene3D" id="3.30.2300.10">
    <property type="entry name" value="THUMP superfamily"/>
    <property type="match status" value="1"/>
</dbReference>
<dbReference type="CDD" id="cd11717">
    <property type="entry name" value="THUMP_THUMPD1_like"/>
    <property type="match status" value="1"/>
</dbReference>
<feature type="compositionally biased region" description="Basic and acidic residues" evidence="2">
    <location>
        <begin position="1"/>
        <end position="13"/>
    </location>
</feature>
<evidence type="ECO:0000313" key="4">
    <source>
        <dbReference type="EMBL" id="KAK7202890.1"/>
    </source>
</evidence>
<dbReference type="GeneID" id="90039086"/>
<reference evidence="4 5" key="1">
    <citation type="submission" date="2024-03" db="EMBL/GenBank/DDBJ databases">
        <title>Genome-scale model development and genomic sequencing of the oleaginous clade Lipomyces.</title>
        <authorList>
            <consortium name="Lawrence Berkeley National Laboratory"/>
            <person name="Czajka J.J."/>
            <person name="Han Y."/>
            <person name="Kim J."/>
            <person name="Mondo S.J."/>
            <person name="Hofstad B.A."/>
            <person name="Robles A."/>
            <person name="Haridas S."/>
            <person name="Riley R."/>
            <person name="LaButti K."/>
            <person name="Pangilinan J."/>
            <person name="Andreopoulos W."/>
            <person name="Lipzen A."/>
            <person name="Yan J."/>
            <person name="Wang M."/>
            <person name="Ng V."/>
            <person name="Grigoriev I.V."/>
            <person name="Spatafora J.W."/>
            <person name="Magnuson J.K."/>
            <person name="Baker S.E."/>
            <person name="Pomraning K.R."/>
        </authorList>
    </citation>
    <scope>NUCLEOTIDE SEQUENCE [LARGE SCALE GENOMIC DNA]</scope>
    <source>
        <strain evidence="4 5">Phaff 52-87</strain>
    </source>
</reference>
<protein>
    <recommendedName>
        <fullName evidence="3">THUMP domain-containing protein</fullName>
    </recommendedName>
</protein>
<dbReference type="PANTHER" id="PTHR13452">
    <property type="entry name" value="THUMP DOMAIN CONTAINING PROTEIN 1-RELATED"/>
    <property type="match status" value="1"/>
</dbReference>
<feature type="compositionally biased region" description="Basic and acidic residues" evidence="2">
    <location>
        <begin position="261"/>
        <end position="275"/>
    </location>
</feature>
<proteinExistence type="predicted"/>
<evidence type="ECO:0000313" key="5">
    <source>
        <dbReference type="Proteomes" id="UP001498771"/>
    </source>
</evidence>
<feature type="region of interest" description="Disordered" evidence="2">
    <location>
        <begin position="1"/>
        <end position="20"/>
    </location>
</feature>
<comment type="caution">
    <text evidence="4">The sequence shown here is derived from an EMBL/GenBank/DDBJ whole genome shotgun (WGS) entry which is preliminary data.</text>
</comment>
<organism evidence="4 5">
    <name type="scientific">Myxozyma melibiosi</name>
    <dbReference type="NCBI Taxonomy" id="54550"/>
    <lineage>
        <taxon>Eukaryota</taxon>
        <taxon>Fungi</taxon>
        <taxon>Dikarya</taxon>
        <taxon>Ascomycota</taxon>
        <taxon>Saccharomycotina</taxon>
        <taxon>Lipomycetes</taxon>
        <taxon>Lipomycetales</taxon>
        <taxon>Lipomycetaceae</taxon>
        <taxon>Myxozyma</taxon>
    </lineage>
</organism>
<dbReference type="SMART" id="SM00981">
    <property type="entry name" value="THUMP"/>
    <property type="match status" value="1"/>
</dbReference>
<evidence type="ECO:0000259" key="3">
    <source>
        <dbReference type="PROSITE" id="PS51165"/>
    </source>
</evidence>
<dbReference type="InterPro" id="IPR040183">
    <property type="entry name" value="THUMPD1-like"/>
</dbReference>
<name>A0ABR1EZ76_9ASCO</name>
<dbReference type="RefSeq" id="XP_064765923.1">
    <property type="nucleotide sequence ID" value="XM_064913574.1"/>
</dbReference>
<feature type="domain" description="THUMP" evidence="3">
    <location>
        <begin position="137"/>
        <end position="243"/>
    </location>
</feature>
<feature type="region of interest" description="Disordered" evidence="2">
    <location>
        <begin position="261"/>
        <end position="283"/>
    </location>
</feature>
<keyword evidence="1" id="KW-0694">RNA-binding</keyword>
<sequence length="283" mass="31757">MAGQKRKDARDGGNSKSKKAMYYKTASSTIHPGTSGIFATCNRHKERQCTQELIELFNDEAEKQYNTTEGEASDDDADEDNDDIEASLAKELDSFKAKKADKVKLFTPLDLGCECVIFFRTKKPVDPVSFVHKICSEALTSGTKSTRYTLRLSPVSLTASANEDELKKLALKVLEPHFHAKDQKPLKFAIRPTSRNHTTLDRDQIIKIVASAVGNQHKVDLTNYDKLILVEAFKNIIGISVVDGDFEKLKRYNLQQIFESKSLESENSKDEPTEKENDDTTTT</sequence>
<accession>A0ABR1EZ76</accession>